<dbReference type="AlphaFoldDB" id="A0A9P8MV07"/>
<keyword evidence="9 13" id="KW-0862">Zinc</keyword>
<evidence type="ECO:0000256" key="13">
    <source>
        <dbReference type="PIRSR" id="PIRSR601384-2"/>
    </source>
</evidence>
<gene>
    <name evidence="16" type="ORF">HRG_09479</name>
</gene>
<keyword evidence="17" id="KW-1185">Reference proteome</keyword>
<evidence type="ECO:0000256" key="7">
    <source>
        <dbReference type="ARBA" id="ARBA00022729"/>
    </source>
</evidence>
<dbReference type="GeneID" id="68358608"/>
<feature type="chain" id="PRO_5040421023" description="deuterolysin" evidence="15">
    <location>
        <begin position="23"/>
        <end position="436"/>
    </location>
</feature>
<dbReference type="PANTHER" id="PTHR37016:SF3">
    <property type="entry name" value="NEUTRAL PROTEASE 2-RELATED"/>
    <property type="match status" value="1"/>
</dbReference>
<keyword evidence="7 15" id="KW-0732">Signal</keyword>
<feature type="region of interest" description="Disordered" evidence="14">
    <location>
        <begin position="312"/>
        <end position="436"/>
    </location>
</feature>
<comment type="catalytic activity">
    <reaction evidence="1">
        <text>Preferential cleavage of bonds with hydrophobic residues in P1'. Also 3-Asn-|-Gln-4 and 8-Gly-|-Ser-9 bonds in insulin B chain.</text>
        <dbReference type="EC" id="3.4.24.39"/>
    </reaction>
</comment>
<organism evidence="16 17">
    <name type="scientific">Hirsutella rhossiliensis</name>
    <dbReference type="NCBI Taxonomy" id="111463"/>
    <lineage>
        <taxon>Eukaryota</taxon>
        <taxon>Fungi</taxon>
        <taxon>Dikarya</taxon>
        <taxon>Ascomycota</taxon>
        <taxon>Pezizomycotina</taxon>
        <taxon>Sordariomycetes</taxon>
        <taxon>Hypocreomycetidae</taxon>
        <taxon>Hypocreales</taxon>
        <taxon>Ophiocordycipitaceae</taxon>
        <taxon>Hirsutella</taxon>
    </lineage>
</organism>
<evidence type="ECO:0000256" key="11">
    <source>
        <dbReference type="ARBA" id="ARBA00023145"/>
    </source>
</evidence>
<name>A0A9P8MV07_9HYPO</name>
<dbReference type="InterPro" id="IPR050414">
    <property type="entry name" value="Fungal_M35_metalloproteases"/>
</dbReference>
<feature type="binding site" evidence="13">
    <location>
        <position position="258"/>
    </location>
    <ligand>
        <name>Zn(2+)</name>
        <dbReference type="ChEBI" id="CHEBI:29105"/>
        <note>catalytic</note>
    </ligand>
</feature>
<evidence type="ECO:0000313" key="16">
    <source>
        <dbReference type="EMBL" id="KAH0959697.1"/>
    </source>
</evidence>
<keyword evidence="11" id="KW-0865">Zymogen</keyword>
<evidence type="ECO:0000256" key="2">
    <source>
        <dbReference type="ARBA" id="ARBA00010279"/>
    </source>
</evidence>
<feature type="binding site" evidence="13">
    <location>
        <position position="254"/>
    </location>
    <ligand>
        <name>Zn(2+)</name>
        <dbReference type="ChEBI" id="CHEBI:29105"/>
        <note>catalytic</note>
    </ligand>
</feature>
<dbReference type="GO" id="GO:0004222">
    <property type="term" value="F:metalloendopeptidase activity"/>
    <property type="evidence" value="ECO:0007669"/>
    <property type="project" value="InterPro"/>
</dbReference>
<dbReference type="InterPro" id="IPR024079">
    <property type="entry name" value="MetalloPept_cat_dom_sf"/>
</dbReference>
<evidence type="ECO:0000256" key="15">
    <source>
        <dbReference type="SAM" id="SignalP"/>
    </source>
</evidence>
<evidence type="ECO:0000256" key="14">
    <source>
        <dbReference type="SAM" id="MobiDB-lite"/>
    </source>
</evidence>
<keyword evidence="10" id="KW-0482">Metalloprotease</keyword>
<evidence type="ECO:0000256" key="10">
    <source>
        <dbReference type="ARBA" id="ARBA00023049"/>
    </source>
</evidence>
<feature type="active site" evidence="12">
    <location>
        <position position="255"/>
    </location>
</feature>
<evidence type="ECO:0000256" key="5">
    <source>
        <dbReference type="ARBA" id="ARBA00022685"/>
    </source>
</evidence>
<sequence length="436" mass="45261">MKCLATVTALAWAAAAAPSLNARSPALGDSMKPGMTVVSDGQGHTKRAPAPRMGDSLDPGVTVISHGAAPASGAGKEQKRATVENDCSSGGKQQFVDQSLADCVARARAGQKAAQDTNSQMMMTFFKTDSPDVRKTVAGNFVKMAKECQARFASSNTTVTCAPSRNQCGPGTVAVTTSFGPPDQVDSGRPKPKISLCDMFFKLNPESAGTGNAGTGNRGDGNPGDDDANSGVFGRQAGSQPACGSLDSPGVMLHEMSHAVIGTTDMKKTNGQGSYGLQDVQNLSADQNLEHADTYALFAHAAALNCSTDDLRSGRAPEAGVPAGLYGNKVNSTETQPGSAAPEQGTGVSGGQRPQRTTTAPPQKTRVRVPTQGTKGPGPRIPQQQPPQAPRPETRPPAEGPAEDPVEEGTGFQPETQQTKQNERWNLPPSPSWNRA</sequence>
<dbReference type="OrthoDB" id="412874at2759"/>
<dbReference type="SUPFAM" id="SSF55486">
    <property type="entry name" value="Metalloproteases ('zincins'), catalytic domain"/>
    <property type="match status" value="1"/>
</dbReference>
<keyword evidence="4" id="KW-0645">Protease</keyword>
<evidence type="ECO:0000256" key="8">
    <source>
        <dbReference type="ARBA" id="ARBA00022801"/>
    </source>
</evidence>
<accession>A0A9P8MV07</accession>
<evidence type="ECO:0000256" key="3">
    <source>
        <dbReference type="ARBA" id="ARBA00012431"/>
    </source>
</evidence>
<evidence type="ECO:0000313" key="17">
    <source>
        <dbReference type="Proteomes" id="UP000824596"/>
    </source>
</evidence>
<dbReference type="CDD" id="cd11008">
    <property type="entry name" value="M35_deuterolysin_like"/>
    <property type="match status" value="1"/>
</dbReference>
<dbReference type="InterPro" id="IPR001384">
    <property type="entry name" value="Peptidase_M35"/>
</dbReference>
<feature type="region of interest" description="Disordered" evidence="14">
    <location>
        <begin position="207"/>
        <end position="249"/>
    </location>
</feature>
<proteinExistence type="inferred from homology"/>
<evidence type="ECO:0000256" key="6">
    <source>
        <dbReference type="ARBA" id="ARBA00022723"/>
    </source>
</evidence>
<evidence type="ECO:0000256" key="9">
    <source>
        <dbReference type="ARBA" id="ARBA00022833"/>
    </source>
</evidence>
<dbReference type="RefSeq" id="XP_044717210.1">
    <property type="nucleotide sequence ID" value="XM_044867950.1"/>
</dbReference>
<comment type="caution">
    <text evidence="16">The sequence shown here is derived from an EMBL/GenBank/DDBJ whole genome shotgun (WGS) entry which is preliminary data.</text>
</comment>
<protein>
    <recommendedName>
        <fullName evidence="3">deuterolysin</fullName>
        <ecNumber evidence="3">3.4.24.39</ecNumber>
    </recommendedName>
</protein>
<dbReference type="Proteomes" id="UP000824596">
    <property type="component" value="Unassembled WGS sequence"/>
</dbReference>
<dbReference type="GO" id="GO:0046872">
    <property type="term" value="F:metal ion binding"/>
    <property type="evidence" value="ECO:0007669"/>
    <property type="project" value="UniProtKB-KW"/>
</dbReference>
<dbReference type="EMBL" id="JAIZPD010000012">
    <property type="protein sequence ID" value="KAH0959697.1"/>
    <property type="molecule type" value="Genomic_DNA"/>
</dbReference>
<evidence type="ECO:0000256" key="12">
    <source>
        <dbReference type="PIRSR" id="PIRSR601384-1"/>
    </source>
</evidence>
<evidence type="ECO:0000256" key="1">
    <source>
        <dbReference type="ARBA" id="ARBA00001187"/>
    </source>
</evidence>
<comment type="similarity">
    <text evidence="2">Belongs to the peptidase M35 family.</text>
</comment>
<feature type="compositionally biased region" description="Gly residues" evidence="14">
    <location>
        <begin position="211"/>
        <end position="222"/>
    </location>
</feature>
<dbReference type="Pfam" id="PF02102">
    <property type="entry name" value="Peptidase_M35"/>
    <property type="match status" value="1"/>
</dbReference>
<feature type="compositionally biased region" description="Polar residues" evidence="14">
    <location>
        <begin position="329"/>
        <end position="338"/>
    </location>
</feature>
<dbReference type="EC" id="3.4.24.39" evidence="3"/>
<dbReference type="GO" id="GO:0006508">
    <property type="term" value="P:proteolysis"/>
    <property type="evidence" value="ECO:0007669"/>
    <property type="project" value="UniProtKB-KW"/>
</dbReference>
<reference evidence="16" key="1">
    <citation type="submission" date="2021-09" db="EMBL/GenBank/DDBJ databases">
        <title>A high-quality genome of the endoparasitic fungus Hirsutella rhossiliensis with a comparison of Hirsutella genomes reveals transposable elements contributing to genome size variation.</title>
        <authorList>
            <person name="Lin R."/>
            <person name="Jiao Y."/>
            <person name="Sun X."/>
            <person name="Ling J."/>
            <person name="Xie B."/>
            <person name="Cheng X."/>
        </authorList>
    </citation>
    <scope>NUCLEOTIDE SEQUENCE</scope>
    <source>
        <strain evidence="16">HR02</strain>
    </source>
</reference>
<keyword evidence="8" id="KW-0378">Hydrolase</keyword>
<comment type="cofactor">
    <cofactor evidence="13">
        <name>Zn(2+)</name>
        <dbReference type="ChEBI" id="CHEBI:29105"/>
    </cofactor>
    <text evidence="13">Binds 1 zinc ion per subunit.</text>
</comment>
<dbReference type="Gene3D" id="3.40.390.10">
    <property type="entry name" value="Collagenase (Catalytic Domain)"/>
    <property type="match status" value="1"/>
</dbReference>
<feature type="compositionally biased region" description="Polar residues" evidence="14">
    <location>
        <begin position="352"/>
        <end position="362"/>
    </location>
</feature>
<feature type="signal peptide" evidence="15">
    <location>
        <begin position="1"/>
        <end position="22"/>
    </location>
</feature>
<keyword evidence="5" id="KW-0165">Cleavage on pair of basic residues</keyword>
<evidence type="ECO:0000256" key="4">
    <source>
        <dbReference type="ARBA" id="ARBA00022670"/>
    </source>
</evidence>
<keyword evidence="6 13" id="KW-0479">Metal-binding</keyword>
<dbReference type="PANTHER" id="PTHR37016">
    <property type="match status" value="1"/>
</dbReference>